<proteinExistence type="predicted"/>
<reference evidence="1" key="2">
    <citation type="submission" date="2021-01" db="EMBL/GenBank/DDBJ databases">
        <authorList>
            <person name="Schikora-Tamarit M.A."/>
        </authorList>
    </citation>
    <scope>NUCLEOTIDE SEQUENCE</scope>
    <source>
        <strain evidence="1">NCAIM Y.01608</strain>
    </source>
</reference>
<keyword evidence="2" id="KW-1185">Reference proteome</keyword>
<comment type="caution">
    <text evidence="1">The sequence shown here is derived from an EMBL/GenBank/DDBJ whole genome shotgun (WGS) entry which is preliminary data.</text>
</comment>
<dbReference type="Proteomes" id="UP000788993">
    <property type="component" value="Unassembled WGS sequence"/>
</dbReference>
<dbReference type="AlphaFoldDB" id="A0A9P8SYV5"/>
<dbReference type="EMBL" id="JAEUBD010001504">
    <property type="protein sequence ID" value="KAH3659731.1"/>
    <property type="molecule type" value="Genomic_DNA"/>
</dbReference>
<sequence length="155" mass="17210">MFGLSTDDTEIKDGLYDDATEILNAPTLSEYRLAPSSESVWSSEYRVMLSGVFGIVLAIIPCMRSRIVSWAGEESVDCDPDDTVEAVSESRPLVSGCVKESSNSVSIWLTVEDETLDLDKRCTSDIMSLFFRFITPGQNIQPETSVTNSPFMYRV</sequence>
<organism evidence="1 2">
    <name type="scientific">Ogataea polymorpha</name>
    <dbReference type="NCBI Taxonomy" id="460523"/>
    <lineage>
        <taxon>Eukaryota</taxon>
        <taxon>Fungi</taxon>
        <taxon>Dikarya</taxon>
        <taxon>Ascomycota</taxon>
        <taxon>Saccharomycotina</taxon>
        <taxon>Pichiomycetes</taxon>
        <taxon>Pichiales</taxon>
        <taxon>Pichiaceae</taxon>
        <taxon>Ogataea</taxon>
    </lineage>
</organism>
<name>A0A9P8SYV5_9ASCO</name>
<gene>
    <name evidence="1" type="ORF">OGATHE_005776</name>
</gene>
<reference evidence="1" key="1">
    <citation type="journal article" date="2021" name="Open Biol.">
        <title>Shared evolutionary footprints suggest mitochondrial oxidative damage underlies multiple complex I losses in fungi.</title>
        <authorList>
            <person name="Schikora-Tamarit M.A."/>
            <person name="Marcet-Houben M."/>
            <person name="Nosek J."/>
            <person name="Gabaldon T."/>
        </authorList>
    </citation>
    <scope>NUCLEOTIDE SEQUENCE</scope>
    <source>
        <strain evidence="1">NCAIM Y.01608</strain>
    </source>
</reference>
<evidence type="ECO:0000313" key="2">
    <source>
        <dbReference type="Proteomes" id="UP000788993"/>
    </source>
</evidence>
<evidence type="ECO:0000313" key="1">
    <source>
        <dbReference type="EMBL" id="KAH3659731.1"/>
    </source>
</evidence>
<accession>A0A9P8SYV5</accession>
<protein>
    <submittedName>
        <fullName evidence="1">Uncharacterized protein</fullName>
    </submittedName>
</protein>